<comment type="caution">
    <text evidence="1">The sequence shown here is derived from an EMBL/GenBank/DDBJ whole genome shotgun (WGS) entry which is preliminary data.</text>
</comment>
<proteinExistence type="predicted"/>
<dbReference type="EMBL" id="JADCNM010000005">
    <property type="protein sequence ID" value="KAG0482495.1"/>
    <property type="molecule type" value="Genomic_DNA"/>
</dbReference>
<reference evidence="1 2" key="1">
    <citation type="journal article" date="2020" name="Nat. Food">
        <title>A phased Vanilla planifolia genome enables genetic improvement of flavour and production.</title>
        <authorList>
            <person name="Hasing T."/>
            <person name="Tang H."/>
            <person name="Brym M."/>
            <person name="Khazi F."/>
            <person name="Huang T."/>
            <person name="Chambers A.H."/>
        </authorList>
    </citation>
    <scope>NUCLEOTIDE SEQUENCE [LARGE SCALE GENOMIC DNA]</scope>
    <source>
        <tissue evidence="1">Leaf</tissue>
    </source>
</reference>
<protein>
    <submittedName>
        <fullName evidence="1">Uncharacterized protein</fullName>
    </submittedName>
</protein>
<sequence length="101" mass="11129">MARGMRKAPDAVEEVVSVAVSRGRWRGKGLCVRDGKAGERVEDAHPPAHFAGDVGRLLHTAGVNADLRFIIKLRHRHPIDRLLPPLHGSVPLSWPYSPQNT</sequence>
<evidence type="ECO:0000313" key="2">
    <source>
        <dbReference type="Proteomes" id="UP000639772"/>
    </source>
</evidence>
<organism evidence="1 2">
    <name type="scientific">Vanilla planifolia</name>
    <name type="common">Vanilla</name>
    <dbReference type="NCBI Taxonomy" id="51239"/>
    <lineage>
        <taxon>Eukaryota</taxon>
        <taxon>Viridiplantae</taxon>
        <taxon>Streptophyta</taxon>
        <taxon>Embryophyta</taxon>
        <taxon>Tracheophyta</taxon>
        <taxon>Spermatophyta</taxon>
        <taxon>Magnoliopsida</taxon>
        <taxon>Liliopsida</taxon>
        <taxon>Asparagales</taxon>
        <taxon>Orchidaceae</taxon>
        <taxon>Vanilloideae</taxon>
        <taxon>Vanilleae</taxon>
        <taxon>Vanilla</taxon>
    </lineage>
</organism>
<name>A0A835QZB2_VANPL</name>
<accession>A0A835QZB2</accession>
<dbReference type="Proteomes" id="UP000639772">
    <property type="component" value="Unassembled WGS sequence"/>
</dbReference>
<gene>
    <name evidence="1" type="ORF">HPP92_010579</name>
</gene>
<dbReference type="AlphaFoldDB" id="A0A835QZB2"/>
<evidence type="ECO:0000313" key="1">
    <source>
        <dbReference type="EMBL" id="KAG0482495.1"/>
    </source>
</evidence>